<dbReference type="OrthoDB" id="284275at2759"/>
<evidence type="ECO:0000313" key="4">
    <source>
        <dbReference type="Proteomes" id="UP000051952"/>
    </source>
</evidence>
<feature type="compositionally biased region" description="Basic and acidic residues" evidence="1">
    <location>
        <begin position="199"/>
        <end position="218"/>
    </location>
</feature>
<dbReference type="PROSITE" id="PS50234">
    <property type="entry name" value="VWFA"/>
    <property type="match status" value="1"/>
</dbReference>
<dbReference type="GO" id="GO:0006357">
    <property type="term" value="P:regulation of transcription by RNA polymerase II"/>
    <property type="evidence" value="ECO:0007669"/>
    <property type="project" value="TreeGrafter"/>
</dbReference>
<dbReference type="GO" id="GO:0006289">
    <property type="term" value="P:nucleotide-excision repair"/>
    <property type="evidence" value="ECO:0007669"/>
    <property type="project" value="TreeGrafter"/>
</dbReference>
<dbReference type="Proteomes" id="UP000051952">
    <property type="component" value="Unassembled WGS sequence"/>
</dbReference>
<feature type="domain" description="VWFA" evidence="2">
    <location>
        <begin position="3"/>
        <end position="190"/>
    </location>
</feature>
<organism evidence="3 4">
    <name type="scientific">Bodo saltans</name>
    <name type="common">Flagellated protozoan</name>
    <dbReference type="NCBI Taxonomy" id="75058"/>
    <lineage>
        <taxon>Eukaryota</taxon>
        <taxon>Discoba</taxon>
        <taxon>Euglenozoa</taxon>
        <taxon>Kinetoplastea</taxon>
        <taxon>Metakinetoplastina</taxon>
        <taxon>Eubodonida</taxon>
        <taxon>Bodonidae</taxon>
        <taxon>Bodo</taxon>
    </lineage>
</organism>
<name>A0A0S4JM00_BODSA</name>
<dbReference type="Pfam" id="PF04056">
    <property type="entry name" value="Ssl1"/>
    <property type="match status" value="1"/>
</dbReference>
<dbReference type="InterPro" id="IPR002035">
    <property type="entry name" value="VWF_A"/>
</dbReference>
<evidence type="ECO:0000256" key="1">
    <source>
        <dbReference type="SAM" id="MobiDB-lite"/>
    </source>
</evidence>
<evidence type="ECO:0000313" key="3">
    <source>
        <dbReference type="EMBL" id="CUG91156.1"/>
    </source>
</evidence>
<dbReference type="PANTHER" id="PTHR12695:SF2">
    <property type="entry name" value="GENERAL TRANSCRIPTION FACTOR IIH SUBUNIT 2-RELATED"/>
    <property type="match status" value="1"/>
</dbReference>
<dbReference type="Gene3D" id="3.40.50.410">
    <property type="entry name" value="von Willebrand factor, type A domain"/>
    <property type="match status" value="1"/>
</dbReference>
<dbReference type="VEuPathDB" id="TriTrypDB:BSAL_30480"/>
<accession>A0A0S4JM00</accession>
<feature type="region of interest" description="Disordered" evidence="1">
    <location>
        <begin position="198"/>
        <end position="223"/>
    </location>
</feature>
<dbReference type="GO" id="GO:0005675">
    <property type="term" value="C:transcription factor TFIIH holo complex"/>
    <property type="evidence" value="ECO:0007669"/>
    <property type="project" value="TreeGrafter"/>
</dbReference>
<dbReference type="OMA" id="WKGSATQ"/>
<dbReference type="PANTHER" id="PTHR12695">
    <property type="entry name" value="GENERAL TRANSCRIPTION FACTOR IIH SUBUNIT 2"/>
    <property type="match status" value="1"/>
</dbReference>
<proteinExistence type="predicted"/>
<keyword evidence="4" id="KW-1185">Reference proteome</keyword>
<dbReference type="InterPro" id="IPR007198">
    <property type="entry name" value="Ssl1-like"/>
</dbReference>
<dbReference type="EMBL" id="CYKH01001894">
    <property type="protein sequence ID" value="CUG91156.1"/>
    <property type="molecule type" value="Genomic_DNA"/>
</dbReference>
<protein>
    <submittedName>
        <fullName evidence="3">DNA repair and transcription factor, putative</fullName>
    </submittedName>
</protein>
<gene>
    <name evidence="3" type="ORF">BSAL_30480</name>
</gene>
<dbReference type="AlphaFoldDB" id="A0A0S4JM00"/>
<dbReference type="SUPFAM" id="SSF53300">
    <property type="entry name" value="vWA-like"/>
    <property type="match status" value="1"/>
</dbReference>
<reference evidence="4" key="1">
    <citation type="submission" date="2015-09" db="EMBL/GenBank/DDBJ databases">
        <authorList>
            <consortium name="Pathogen Informatics"/>
        </authorList>
    </citation>
    <scope>NUCLEOTIDE SEQUENCE [LARGE SCALE GENOMIC DNA]</scope>
    <source>
        <strain evidence="4">Lake Konstanz</strain>
    </source>
</reference>
<dbReference type="InterPro" id="IPR036465">
    <property type="entry name" value="vWFA_dom_sf"/>
</dbReference>
<sequence>MLKTILLLDGSSTMNATVDYLPTRLLALKPQLQQYIRTYLDLSPLSQLGTVVMRDTCAHVLTPLTNSATQLTEALELRYFLPGGSGAMSLESGLRTAFSQLVELRKKKALSGGGSGGGALQIVLFTASVSLVDGGDVRSIVEILRRSRIRVDVVHLVGAVFALQQLAEQTGGQHFCPINYEHLRQIVSKLPYEVSSSSDVDRKNISGDHKKKRPRDDNSELENEDHLVPIGFPQLAEALEHQGKKSYLLCPRCKLPLQSIPCVCPLCSLLVTSLPFIHMSYIWRNRLVPPVIYGNKLTATTASDEHEHSIEAQPVEVPAPAGRLIKCSLCDIDLLADGEGGAARRHLSYSRCSACKQPRCDDCSEIVSSCLGLCPSCIS</sequence>
<evidence type="ECO:0000259" key="2">
    <source>
        <dbReference type="PROSITE" id="PS50234"/>
    </source>
</evidence>